<protein>
    <recommendedName>
        <fullName evidence="1">Amidase domain-containing protein</fullName>
    </recommendedName>
</protein>
<dbReference type="InterPro" id="IPR023631">
    <property type="entry name" value="Amidase_dom"/>
</dbReference>
<dbReference type="OrthoDB" id="9811471at2"/>
<name>A0A5Q0H6Q2_SACSY</name>
<dbReference type="PANTHER" id="PTHR42678:SF34">
    <property type="entry name" value="OS04G0183300 PROTEIN"/>
    <property type="match status" value="1"/>
</dbReference>
<proteinExistence type="predicted"/>
<dbReference type="AlphaFoldDB" id="A0A5Q0H6Q2"/>
<dbReference type="PANTHER" id="PTHR42678">
    <property type="entry name" value="AMIDASE"/>
    <property type="match status" value="1"/>
</dbReference>
<dbReference type="SUPFAM" id="SSF75304">
    <property type="entry name" value="Amidase signature (AS) enzymes"/>
    <property type="match status" value="1"/>
</dbReference>
<dbReference type="Pfam" id="PF01425">
    <property type="entry name" value="Amidase"/>
    <property type="match status" value="1"/>
</dbReference>
<sequence length="472" mass="48493">MIETTAAAGWPSLTELRGRLHRGETTAGELLSACLDRIGALDPLVRAVLAVDPTARAQARESERRIAAGTARPLEGVPVLVKDNIDTAGLATTAGSRLLAGSPPRRDADVVTRLRRTGAVLLGKTNMSEWGNFRSTGATEGWSAVGGQTWNPHVLDRSPGGSSSGSAAAVAAGMAPLALGTETDGSVVVPAALTGVVGVKPALGLLPGRGVVPVSRVQDVVGVLAGTVSDAAGCLAALTGLPPRAPVPVRGLRLGLWRGRRMNQEVLARLDLVADELRLAGVVVVPVELPWEVPPLVDGMDALLAEFRVGLEGYLAARRAPVGSLADLLAGNSRDALELSLFGQDVLERAAGVTAEQVAEAGPKRARARRWARDAVDRVLAEHSLTAVVAPTSEPAWRVDHGAGDPPARNTSTIPALAGLPNLTVPTGFIGALPFGVSVFGPADTFAALAVAEAVEAVCGERRAPAFLPTTG</sequence>
<dbReference type="Gene3D" id="3.90.1300.10">
    <property type="entry name" value="Amidase signature (AS) domain"/>
    <property type="match status" value="1"/>
</dbReference>
<dbReference type="InterPro" id="IPR036928">
    <property type="entry name" value="AS_sf"/>
</dbReference>
<evidence type="ECO:0000313" key="3">
    <source>
        <dbReference type="Proteomes" id="UP000325787"/>
    </source>
</evidence>
<evidence type="ECO:0000313" key="2">
    <source>
        <dbReference type="EMBL" id="QFZ21614.1"/>
    </source>
</evidence>
<accession>A0A5Q0H6Q2</accession>
<organism evidence="2 3">
    <name type="scientific">Saccharothrix syringae</name>
    <name type="common">Nocardiopsis syringae</name>
    <dbReference type="NCBI Taxonomy" id="103733"/>
    <lineage>
        <taxon>Bacteria</taxon>
        <taxon>Bacillati</taxon>
        <taxon>Actinomycetota</taxon>
        <taxon>Actinomycetes</taxon>
        <taxon>Pseudonocardiales</taxon>
        <taxon>Pseudonocardiaceae</taxon>
        <taxon>Saccharothrix</taxon>
    </lineage>
</organism>
<dbReference type="Proteomes" id="UP000325787">
    <property type="component" value="Chromosome"/>
</dbReference>
<feature type="domain" description="Amidase" evidence="1">
    <location>
        <begin position="29"/>
        <end position="443"/>
    </location>
</feature>
<dbReference type="KEGG" id="ssyi:EKG83_33235"/>
<dbReference type="RefSeq" id="WP_033434683.1">
    <property type="nucleotide sequence ID" value="NZ_CP034550.1"/>
</dbReference>
<dbReference type="EMBL" id="CP034550">
    <property type="protein sequence ID" value="QFZ21614.1"/>
    <property type="molecule type" value="Genomic_DNA"/>
</dbReference>
<keyword evidence="3" id="KW-1185">Reference proteome</keyword>
<evidence type="ECO:0000259" key="1">
    <source>
        <dbReference type="Pfam" id="PF01425"/>
    </source>
</evidence>
<gene>
    <name evidence="2" type="ORF">EKG83_33235</name>
</gene>
<reference evidence="3" key="1">
    <citation type="journal article" date="2021" name="Curr. Microbiol.">
        <title>Complete genome of nocamycin-producing strain Saccharothrix syringae NRRL B-16468 reveals the biosynthetic potential for secondary metabolites.</title>
        <authorList>
            <person name="Mo X."/>
            <person name="Yang S."/>
        </authorList>
    </citation>
    <scope>NUCLEOTIDE SEQUENCE [LARGE SCALE GENOMIC DNA]</scope>
    <source>
        <strain evidence="3">ATCC 51364 / DSM 43886 / JCM 6844 / KCTC 9398 / NBRC 14523 / NRRL B-16468 / INA 2240</strain>
    </source>
</reference>